<dbReference type="Proteomes" id="UP000294489">
    <property type="component" value="Unassembled WGS sequence"/>
</dbReference>
<evidence type="ECO:0000259" key="3">
    <source>
        <dbReference type="PROSITE" id="PS51677"/>
    </source>
</evidence>
<dbReference type="Pfam" id="PF14883">
    <property type="entry name" value="GHL13"/>
    <property type="match status" value="1"/>
</dbReference>
<dbReference type="EMBL" id="SOEC01000029">
    <property type="protein sequence ID" value="TDX22496.1"/>
    <property type="molecule type" value="Genomic_DNA"/>
</dbReference>
<dbReference type="Pfam" id="PF01522">
    <property type="entry name" value="Polysacc_deac_1"/>
    <property type="match status" value="1"/>
</dbReference>
<dbReference type="RefSeq" id="WP_243836353.1">
    <property type="nucleotide sequence ID" value="NZ_SOEC01000029.1"/>
</dbReference>
<dbReference type="AlphaFoldDB" id="A0A4R8FA95"/>
<dbReference type="PROSITE" id="PS51677">
    <property type="entry name" value="NODB"/>
    <property type="match status" value="1"/>
</dbReference>
<accession>A0A4R8FA95</accession>
<organism evidence="4 5">
    <name type="scientific">Modicisalibacter xianhensis</name>
    <dbReference type="NCBI Taxonomy" id="442341"/>
    <lineage>
        <taxon>Bacteria</taxon>
        <taxon>Pseudomonadati</taxon>
        <taxon>Pseudomonadota</taxon>
        <taxon>Gammaproteobacteria</taxon>
        <taxon>Oceanospirillales</taxon>
        <taxon>Halomonadaceae</taxon>
        <taxon>Modicisalibacter</taxon>
    </lineage>
</organism>
<dbReference type="Gene3D" id="3.20.20.370">
    <property type="entry name" value="Glycoside hydrolase/deacetylase"/>
    <property type="match status" value="1"/>
</dbReference>
<keyword evidence="1 2" id="KW-0732">Signal</keyword>
<feature type="chain" id="PRO_5020737745" evidence="2">
    <location>
        <begin position="20"/>
        <end position="645"/>
    </location>
</feature>
<keyword evidence="4" id="KW-0449">Lipoprotein</keyword>
<sequence length="645" mass="74669">MRAWIAAFLIFCLAMPALAENNSGEFSVICYHDVVDLDVTPERKLYPQTITRNRLVQHFNLIEELGYQPVSYQQILDARSGKEPLPEKAVFLTFDDGYRSFYKIVYPLLKLYNYPAMLAVVGSWIDVPAGSPVPYGNTTQPRERFLTWEQLREMQQSPLVEIASHTYDLHKGIIGNPFGNQQPAATTSAWSTEGYESESEYTARIRNDMQMTRARFKEELGYTPRVMVWPYGAYSQAALDMAANEGMADTFSLLEFTNNVADTSGALGRYLIDQETSLETIEEIVTGSTWQRQTQRIVQVDLDYLYDENEEQQSRNLDVLLDRIKRQGINTVYLQAFTDEDGNGVAEAMYFPNRHLPMKADLFNRVAWQLKKRAGVKVFAWMPVMAFDLGEPYQYISDIRYGKLNSSQYKRLSPYVEKNRQIILEIYEDLGRMANFDSLLFHDDGLMTDYEDASSAALSWYEQKWNLPANIAQIRQDEELMAEWTRRKTQFLIDFTYKLRDAADYYRQYDNKRFLIARNIYAPVVLNPESQAWFAQDIEAFGQAYDYTAVMAMPYMEGAENAEAWLRRLAAEALKVMPAKRLVFELQAVDWRNQSPVPSETLAQWMELIRDAGIMNYGYYPDDFINGHPKTGVLRREFSLETELK</sequence>
<dbReference type="InterPro" id="IPR002509">
    <property type="entry name" value="NODB_dom"/>
</dbReference>
<name>A0A4R8FA95_9GAMM</name>
<dbReference type="PANTHER" id="PTHR34216:SF7">
    <property type="entry name" value="POLY-BETA-1,6-N-ACETYL-D-GLUCOSAMINE N-DEACETYLASE"/>
    <property type="match status" value="1"/>
</dbReference>
<evidence type="ECO:0000313" key="5">
    <source>
        <dbReference type="Proteomes" id="UP000294489"/>
    </source>
</evidence>
<gene>
    <name evidence="4" type="ORF">DFO67_12929</name>
</gene>
<evidence type="ECO:0000256" key="2">
    <source>
        <dbReference type="SAM" id="SignalP"/>
    </source>
</evidence>
<comment type="caution">
    <text evidence="4">The sequence shown here is derived from an EMBL/GenBank/DDBJ whole genome shotgun (WGS) entry which is preliminary data.</text>
</comment>
<feature type="signal peptide" evidence="2">
    <location>
        <begin position="1"/>
        <end position="19"/>
    </location>
</feature>
<feature type="domain" description="NodB homology" evidence="3">
    <location>
        <begin position="88"/>
        <end position="332"/>
    </location>
</feature>
<dbReference type="InterPro" id="IPR051398">
    <property type="entry name" value="Polysacch_Deacetylase"/>
</dbReference>
<dbReference type="PANTHER" id="PTHR34216">
    <property type="match status" value="1"/>
</dbReference>
<dbReference type="InterPro" id="IPR032772">
    <property type="entry name" value="PGA_deacetylase_PgaB_C"/>
</dbReference>
<dbReference type="GO" id="GO:0005975">
    <property type="term" value="P:carbohydrate metabolic process"/>
    <property type="evidence" value="ECO:0007669"/>
    <property type="project" value="InterPro"/>
</dbReference>
<proteinExistence type="predicted"/>
<dbReference type="InterPro" id="IPR023854">
    <property type="entry name" value="PGA_deacetylase_PgaB"/>
</dbReference>
<reference evidence="4 5" key="1">
    <citation type="submission" date="2019-03" db="EMBL/GenBank/DDBJ databases">
        <title>Freshwater and sediment microbial communities from various areas in North America, analyzing microbe dynamics in response to fracking.</title>
        <authorList>
            <person name="Lamendella R."/>
        </authorList>
    </citation>
    <scope>NUCLEOTIDE SEQUENCE [LARGE SCALE GENOMIC DNA]</scope>
    <source>
        <strain evidence="4 5">6_TX</strain>
    </source>
</reference>
<dbReference type="NCBIfam" id="TIGR03938">
    <property type="entry name" value="deacetyl_PgaB"/>
    <property type="match status" value="1"/>
</dbReference>
<dbReference type="GO" id="GO:0043708">
    <property type="term" value="P:cell adhesion involved in biofilm formation"/>
    <property type="evidence" value="ECO:0007669"/>
    <property type="project" value="InterPro"/>
</dbReference>
<evidence type="ECO:0000256" key="1">
    <source>
        <dbReference type="ARBA" id="ARBA00022729"/>
    </source>
</evidence>
<dbReference type="SUPFAM" id="SSF88713">
    <property type="entry name" value="Glycoside hydrolase/deacetylase"/>
    <property type="match status" value="1"/>
</dbReference>
<dbReference type="GO" id="GO:0016810">
    <property type="term" value="F:hydrolase activity, acting on carbon-nitrogen (but not peptide) bonds"/>
    <property type="evidence" value="ECO:0007669"/>
    <property type="project" value="InterPro"/>
</dbReference>
<dbReference type="Gene3D" id="3.20.20.80">
    <property type="entry name" value="Glycosidases"/>
    <property type="match status" value="1"/>
</dbReference>
<evidence type="ECO:0000313" key="4">
    <source>
        <dbReference type="EMBL" id="TDX22496.1"/>
    </source>
</evidence>
<protein>
    <submittedName>
        <fullName evidence="4">Biofilm PGA synthesis lipoprotein PgaB</fullName>
    </submittedName>
</protein>
<dbReference type="InterPro" id="IPR011330">
    <property type="entry name" value="Glyco_hydro/deAcase_b/a-brl"/>
</dbReference>